<comment type="subcellular location">
    <subcellularLocation>
        <location evidence="1">Membrane</location>
        <topology evidence="1">Multi-pass membrane protein</topology>
    </subcellularLocation>
</comment>
<gene>
    <name evidence="15" type="ORF">Acr_03g0010760</name>
</gene>
<evidence type="ECO:0000256" key="1">
    <source>
        <dbReference type="ARBA" id="ARBA00004141"/>
    </source>
</evidence>
<keyword evidence="6 11" id="KW-0863">Zinc-finger</keyword>
<evidence type="ECO:0000256" key="10">
    <source>
        <dbReference type="ARBA" id="ARBA00023136"/>
    </source>
</evidence>
<evidence type="ECO:0000313" key="15">
    <source>
        <dbReference type="EMBL" id="GFY84302.1"/>
    </source>
</evidence>
<dbReference type="GO" id="GO:0005886">
    <property type="term" value="C:plasma membrane"/>
    <property type="evidence" value="ECO:0007669"/>
    <property type="project" value="TreeGrafter"/>
</dbReference>
<keyword evidence="4 13" id="KW-0812">Transmembrane</keyword>
<dbReference type="CDD" id="cd16455">
    <property type="entry name" value="RING-H2_AMFR"/>
    <property type="match status" value="1"/>
</dbReference>
<feature type="transmembrane region" description="Helical" evidence="13">
    <location>
        <begin position="109"/>
        <end position="137"/>
    </location>
</feature>
<dbReference type="Gene3D" id="3.30.40.10">
    <property type="entry name" value="Zinc/RING finger domain, C3HC4 (zinc finger)"/>
    <property type="match status" value="1"/>
</dbReference>
<dbReference type="InterPro" id="IPR057992">
    <property type="entry name" value="TPR_SYVN1_N"/>
</dbReference>
<dbReference type="PROSITE" id="PS50089">
    <property type="entry name" value="ZF_RING_2"/>
    <property type="match status" value="1"/>
</dbReference>
<sequence length="674" mass="74517">MGVSYLSISAVCTLLSFVGLQYWTELSLKKLTSDGLIGEESIEPGNAHHVLQLLLGSQATIALLANFALNVFILLILGLKTIFFAELYSSETRKLVERLINYVIYKGTFLPLVFPSTIFQAALWSTWLAILCSLKMFQALARDRLERLNASPSATPWTYFLKYLLFSYISKGLYCTTIAFCARIKLCLVIYRTLDSSMFLLLFFEPLSIAFETLQGNGISDACCGLDLSLLHLDESDCRFIMGMERLSHPELGFLFGHHDALLSAIVKRTKGFIRLRKALGALHGALPDATPEEIRAYDDECAICREPMAKAKRLSCNHLFHLACLRSWLDQGLSGNYSCPTCRKPLQMGRPEDEPNLRAVDVSNDEQLARQLSSGFDRNNPPGRTLPTGVLPNQMQNPLDGGAWRGTGLDSSWLHTWSGQGLDGAGPSTGIRSAGLGRVQMMMRHLAAVGETYTQTALEDTAWSLWPMNPSQAGTSSSTTPPASTVRYPGTVGGLHTRTVSRAANDNIASLLAMAETVREVLPHIPDELIFQALHELTGGDDRGTSDKKNDVRIRELSMAAICWLHLLSSSQKRVLRVEDNGRFGQVVTSPSKEEAEKFKLNMDSAAKGEENGNITQNSMESKTINKKMFNRYAQEAIPGSIPIKKPLVSVSDEHFGLFSDYSRPRTRPPSHN</sequence>
<evidence type="ECO:0000256" key="3">
    <source>
        <dbReference type="ARBA" id="ARBA00022679"/>
    </source>
</evidence>
<keyword evidence="3" id="KW-0808">Transferase</keyword>
<dbReference type="SMART" id="SM00184">
    <property type="entry name" value="RING"/>
    <property type="match status" value="1"/>
</dbReference>
<dbReference type="PANTHER" id="PTHR15067:SF4">
    <property type="entry name" value="E3 UBIQUITIN-PROTEIN LIGASE RNF8"/>
    <property type="match status" value="1"/>
</dbReference>
<evidence type="ECO:0000256" key="4">
    <source>
        <dbReference type="ARBA" id="ARBA00022692"/>
    </source>
</evidence>
<evidence type="ECO:0000256" key="12">
    <source>
        <dbReference type="SAM" id="MobiDB-lite"/>
    </source>
</evidence>
<dbReference type="SUPFAM" id="SSF57850">
    <property type="entry name" value="RING/U-box"/>
    <property type="match status" value="1"/>
</dbReference>
<dbReference type="FunFam" id="3.30.40.10:FF:000259">
    <property type="entry name" value="E3 ubiquitin protein ligase RIN2"/>
    <property type="match status" value="1"/>
</dbReference>
<feature type="transmembrane region" description="Helical" evidence="13">
    <location>
        <begin position="61"/>
        <end position="88"/>
    </location>
</feature>
<organism evidence="15 16">
    <name type="scientific">Actinidia rufa</name>
    <dbReference type="NCBI Taxonomy" id="165716"/>
    <lineage>
        <taxon>Eukaryota</taxon>
        <taxon>Viridiplantae</taxon>
        <taxon>Streptophyta</taxon>
        <taxon>Embryophyta</taxon>
        <taxon>Tracheophyta</taxon>
        <taxon>Spermatophyta</taxon>
        <taxon>Magnoliopsida</taxon>
        <taxon>eudicotyledons</taxon>
        <taxon>Gunneridae</taxon>
        <taxon>Pentapetalae</taxon>
        <taxon>asterids</taxon>
        <taxon>Ericales</taxon>
        <taxon>Actinidiaceae</taxon>
        <taxon>Actinidia</taxon>
    </lineage>
</organism>
<evidence type="ECO:0000256" key="13">
    <source>
        <dbReference type="SAM" id="Phobius"/>
    </source>
</evidence>
<dbReference type="Pfam" id="PF13639">
    <property type="entry name" value="zf-RING_2"/>
    <property type="match status" value="1"/>
</dbReference>
<evidence type="ECO:0000256" key="9">
    <source>
        <dbReference type="ARBA" id="ARBA00022989"/>
    </source>
</evidence>
<dbReference type="GO" id="GO:0005829">
    <property type="term" value="C:cytosol"/>
    <property type="evidence" value="ECO:0007669"/>
    <property type="project" value="TreeGrafter"/>
</dbReference>
<dbReference type="InterPro" id="IPR013083">
    <property type="entry name" value="Znf_RING/FYVE/PHD"/>
</dbReference>
<evidence type="ECO:0000256" key="6">
    <source>
        <dbReference type="ARBA" id="ARBA00022771"/>
    </source>
</evidence>
<dbReference type="InterPro" id="IPR001841">
    <property type="entry name" value="Znf_RING"/>
</dbReference>
<keyword evidence="7" id="KW-0833">Ubl conjugation pathway</keyword>
<evidence type="ECO:0000256" key="2">
    <source>
        <dbReference type="ARBA" id="ARBA00004906"/>
    </source>
</evidence>
<comment type="caution">
    <text evidence="15">The sequence shown here is derived from an EMBL/GenBank/DDBJ whole genome shotgun (WGS) entry which is preliminary data.</text>
</comment>
<keyword evidence="5" id="KW-0479">Metal-binding</keyword>
<evidence type="ECO:0000256" key="8">
    <source>
        <dbReference type="ARBA" id="ARBA00022833"/>
    </source>
</evidence>
<dbReference type="GO" id="GO:0034052">
    <property type="term" value="P:positive regulation of plant-type hypersensitive response"/>
    <property type="evidence" value="ECO:0007669"/>
    <property type="project" value="TreeGrafter"/>
</dbReference>
<dbReference type="GO" id="GO:0008270">
    <property type="term" value="F:zinc ion binding"/>
    <property type="evidence" value="ECO:0007669"/>
    <property type="project" value="UniProtKB-KW"/>
</dbReference>
<reference evidence="15 16" key="1">
    <citation type="submission" date="2019-07" db="EMBL/GenBank/DDBJ databases">
        <title>De Novo Assembly of kiwifruit Actinidia rufa.</title>
        <authorList>
            <person name="Sugita-Konishi S."/>
            <person name="Sato K."/>
            <person name="Mori E."/>
            <person name="Abe Y."/>
            <person name="Kisaki G."/>
            <person name="Hamano K."/>
            <person name="Suezawa K."/>
            <person name="Otani M."/>
            <person name="Fukuda T."/>
            <person name="Manabe T."/>
            <person name="Gomi K."/>
            <person name="Tabuchi M."/>
            <person name="Akimitsu K."/>
            <person name="Kataoka I."/>
        </authorList>
    </citation>
    <scope>NUCLEOTIDE SEQUENCE [LARGE SCALE GENOMIC DNA]</scope>
    <source>
        <strain evidence="16">cv. Fuchu</strain>
    </source>
</reference>
<keyword evidence="8" id="KW-0862">Zinc</keyword>
<keyword evidence="10 13" id="KW-0472">Membrane</keyword>
<feature type="transmembrane region" description="Helical" evidence="13">
    <location>
        <begin position="5"/>
        <end position="23"/>
    </location>
</feature>
<evidence type="ECO:0000256" key="5">
    <source>
        <dbReference type="ARBA" id="ARBA00022723"/>
    </source>
</evidence>
<feature type="domain" description="RING-type" evidence="14">
    <location>
        <begin position="302"/>
        <end position="344"/>
    </location>
</feature>
<dbReference type="AlphaFoldDB" id="A0A7J0ED80"/>
<evidence type="ECO:0000256" key="11">
    <source>
        <dbReference type="PROSITE-ProRule" id="PRU00175"/>
    </source>
</evidence>
<accession>A0A7J0ED80</accession>
<protein>
    <submittedName>
        <fullName evidence="15">RPM1 interacting protein 2</fullName>
    </submittedName>
</protein>
<keyword evidence="9 13" id="KW-1133">Transmembrane helix</keyword>
<evidence type="ECO:0000313" key="16">
    <source>
        <dbReference type="Proteomes" id="UP000585474"/>
    </source>
</evidence>
<dbReference type="GO" id="GO:0061630">
    <property type="term" value="F:ubiquitin protein ligase activity"/>
    <property type="evidence" value="ECO:0007669"/>
    <property type="project" value="TreeGrafter"/>
</dbReference>
<dbReference type="Pfam" id="PF25563">
    <property type="entry name" value="TPR_SYVN1_N"/>
    <property type="match status" value="1"/>
</dbReference>
<keyword evidence="16" id="KW-1185">Reference proteome</keyword>
<dbReference type="EMBL" id="BJWL01000003">
    <property type="protein sequence ID" value="GFY84302.1"/>
    <property type="molecule type" value="Genomic_DNA"/>
</dbReference>
<name>A0A7J0ED80_9ERIC</name>
<dbReference type="PANTHER" id="PTHR15067">
    <property type="entry name" value="E3 UBIQUITIN-PROTEIN LIGASE RNF8"/>
    <property type="match status" value="1"/>
</dbReference>
<feature type="region of interest" description="Disordered" evidence="12">
    <location>
        <begin position="374"/>
        <end position="395"/>
    </location>
</feature>
<proteinExistence type="predicted"/>
<dbReference type="GO" id="GO:0006511">
    <property type="term" value="P:ubiquitin-dependent protein catabolic process"/>
    <property type="evidence" value="ECO:0007669"/>
    <property type="project" value="TreeGrafter"/>
</dbReference>
<evidence type="ECO:0000256" key="7">
    <source>
        <dbReference type="ARBA" id="ARBA00022786"/>
    </source>
</evidence>
<dbReference type="GO" id="GO:0016567">
    <property type="term" value="P:protein ubiquitination"/>
    <property type="evidence" value="ECO:0007669"/>
    <property type="project" value="TreeGrafter"/>
</dbReference>
<dbReference type="OrthoDB" id="7759664at2759"/>
<dbReference type="GO" id="GO:0000151">
    <property type="term" value="C:ubiquitin ligase complex"/>
    <property type="evidence" value="ECO:0007669"/>
    <property type="project" value="TreeGrafter"/>
</dbReference>
<dbReference type="Proteomes" id="UP000585474">
    <property type="component" value="Unassembled WGS sequence"/>
</dbReference>
<evidence type="ECO:0000259" key="14">
    <source>
        <dbReference type="PROSITE" id="PS50089"/>
    </source>
</evidence>
<comment type="pathway">
    <text evidence="2">Protein modification; protein ubiquitination.</text>
</comment>